<keyword evidence="2" id="KW-1185">Reference proteome</keyword>
<organism evidence="1 2">
    <name type="scientific">Aureobasidium namibiae CBS 147.97</name>
    <dbReference type="NCBI Taxonomy" id="1043004"/>
    <lineage>
        <taxon>Eukaryota</taxon>
        <taxon>Fungi</taxon>
        <taxon>Dikarya</taxon>
        <taxon>Ascomycota</taxon>
        <taxon>Pezizomycotina</taxon>
        <taxon>Dothideomycetes</taxon>
        <taxon>Dothideomycetidae</taxon>
        <taxon>Dothideales</taxon>
        <taxon>Saccotheciaceae</taxon>
        <taxon>Aureobasidium</taxon>
    </lineage>
</organism>
<reference evidence="1 2" key="1">
    <citation type="journal article" date="2014" name="BMC Genomics">
        <title>Genome sequencing of four Aureobasidium pullulans varieties: biotechnological potential, stress tolerance, and description of new species.</title>
        <authorList>
            <person name="Gostin Ar C."/>
            <person name="Ohm R.A."/>
            <person name="Kogej T."/>
            <person name="Sonjak S."/>
            <person name="Turk M."/>
            <person name="Zajc J."/>
            <person name="Zalar P."/>
            <person name="Grube M."/>
            <person name="Sun H."/>
            <person name="Han J."/>
            <person name="Sharma A."/>
            <person name="Chiniquy J."/>
            <person name="Ngan C.Y."/>
            <person name="Lipzen A."/>
            <person name="Barry K."/>
            <person name="Grigoriev I.V."/>
            <person name="Gunde-Cimerman N."/>
        </authorList>
    </citation>
    <scope>NUCLEOTIDE SEQUENCE [LARGE SCALE GENOMIC DNA]</scope>
    <source>
        <strain evidence="1 2">CBS 147.97</strain>
    </source>
</reference>
<dbReference type="Proteomes" id="UP000027730">
    <property type="component" value="Unassembled WGS sequence"/>
</dbReference>
<sequence length="73" mass="7992">ITYGPFEIANALRASMLNRPTVANAAVKELIKKAGQREVKYEAMVQNNTCGRLAIAEPAAVRGVWPSIYDRGM</sequence>
<dbReference type="AlphaFoldDB" id="A0A074W717"/>
<dbReference type="RefSeq" id="XP_013423161.1">
    <property type="nucleotide sequence ID" value="XM_013567707.1"/>
</dbReference>
<dbReference type="OrthoDB" id="5357734at2759"/>
<dbReference type="GeneID" id="25412465"/>
<gene>
    <name evidence="1" type="ORF">M436DRAFT_57300</name>
</gene>
<dbReference type="EMBL" id="KL584724">
    <property type="protein sequence ID" value="KEQ68925.1"/>
    <property type="molecule type" value="Genomic_DNA"/>
</dbReference>
<accession>A0A074W717</accession>
<evidence type="ECO:0000313" key="2">
    <source>
        <dbReference type="Proteomes" id="UP000027730"/>
    </source>
</evidence>
<proteinExistence type="predicted"/>
<dbReference type="HOGENOM" id="CLU_2711486_0_0_1"/>
<name>A0A074W717_9PEZI</name>
<protein>
    <submittedName>
        <fullName evidence="1">Uncharacterized protein</fullName>
    </submittedName>
</protein>
<evidence type="ECO:0000313" key="1">
    <source>
        <dbReference type="EMBL" id="KEQ68925.1"/>
    </source>
</evidence>
<dbReference type="STRING" id="1043004.A0A074W717"/>
<feature type="non-terminal residue" evidence="1">
    <location>
        <position position="1"/>
    </location>
</feature>